<dbReference type="CDD" id="cd08054">
    <property type="entry name" value="gp6"/>
    <property type="match status" value="1"/>
</dbReference>
<comment type="caution">
    <text evidence="1">The sequence shown here is derived from an EMBL/GenBank/DDBJ whole genome shotgun (WGS) entry which is preliminary data.</text>
</comment>
<organism evidence="1">
    <name type="scientific">Sinorhizobium medicae</name>
    <dbReference type="NCBI Taxonomy" id="110321"/>
    <lineage>
        <taxon>Bacteria</taxon>
        <taxon>Pseudomonadati</taxon>
        <taxon>Pseudomonadota</taxon>
        <taxon>Alphaproteobacteria</taxon>
        <taxon>Hyphomicrobiales</taxon>
        <taxon>Rhizobiaceae</taxon>
        <taxon>Sinorhizobium/Ensifer group</taxon>
        <taxon>Sinorhizobium</taxon>
    </lineage>
</organism>
<name>A0A6G1WDT2_9HYPH</name>
<dbReference type="InterPro" id="IPR021146">
    <property type="entry name" value="Phage_gp6-like_head-tail"/>
</dbReference>
<evidence type="ECO:0000313" key="1">
    <source>
        <dbReference type="EMBL" id="MQW67862.1"/>
    </source>
</evidence>
<sequence>MIVQLDEVKENLNITGDDDDALLTRQIAAAESHIDRLLGFKMETEYSAGAVPADLKQAICHLVGHWYENREATIAGISLMPVPYSVQEIVREYRNWSF</sequence>
<dbReference type="RefSeq" id="WP_153412223.1">
    <property type="nucleotide sequence ID" value="NZ_WISB01000008.1"/>
</dbReference>
<gene>
    <name evidence="1" type="ORF">GHJ91_01360</name>
</gene>
<accession>A0A6G1WDT2</accession>
<dbReference type="NCBIfam" id="TIGR01560">
    <property type="entry name" value="put_DNA_pack"/>
    <property type="match status" value="1"/>
</dbReference>
<dbReference type="InterPro" id="IPR006450">
    <property type="entry name" value="Phage_HK97_gp6-like"/>
</dbReference>
<dbReference type="EMBL" id="WISB01000008">
    <property type="protein sequence ID" value="MQW67862.1"/>
    <property type="molecule type" value="Genomic_DNA"/>
</dbReference>
<dbReference type="AlphaFoldDB" id="A0A6G1WDT2"/>
<dbReference type="Gene3D" id="1.10.3230.30">
    <property type="entry name" value="Phage gp6-like head-tail connector protein"/>
    <property type="match status" value="1"/>
</dbReference>
<reference evidence="1" key="1">
    <citation type="journal article" date="2013" name="Genome Biol.">
        <title>Comparative genomics of the core and accessory genomes of 48 Sinorhizobium strains comprising five genospecies.</title>
        <authorList>
            <person name="Sugawara M."/>
            <person name="Epstein B."/>
            <person name="Badgley B.D."/>
            <person name="Unno T."/>
            <person name="Xu L."/>
            <person name="Reese J."/>
            <person name="Gyaneshwar P."/>
            <person name="Denny R."/>
            <person name="Mudge J."/>
            <person name="Bharti A.K."/>
            <person name="Farmer A.D."/>
            <person name="May G.D."/>
            <person name="Woodward J.E."/>
            <person name="Medigue C."/>
            <person name="Vallenet D."/>
            <person name="Lajus A."/>
            <person name="Rouy Z."/>
            <person name="Martinez-Vaz B."/>
            <person name="Tiffin P."/>
            <person name="Young N.D."/>
            <person name="Sadowsky M.J."/>
        </authorList>
    </citation>
    <scope>NUCLEOTIDE SEQUENCE</scope>
    <source>
        <strain evidence="1">M1</strain>
    </source>
</reference>
<proteinExistence type="predicted"/>
<protein>
    <submittedName>
        <fullName evidence="1">Phage gp6-like head-tail connector protein</fullName>
    </submittedName>
</protein>
<dbReference type="Pfam" id="PF05135">
    <property type="entry name" value="Phage_connect_1"/>
    <property type="match status" value="1"/>
</dbReference>